<evidence type="ECO:0000259" key="4">
    <source>
        <dbReference type="Pfam" id="PF01420"/>
    </source>
</evidence>
<accession>A0A6G9D2S3</accession>
<dbReference type="GO" id="GO:0009307">
    <property type="term" value="P:DNA restriction-modification system"/>
    <property type="evidence" value="ECO:0007669"/>
    <property type="project" value="UniProtKB-KW"/>
</dbReference>
<dbReference type="Gene3D" id="3.90.220.20">
    <property type="entry name" value="DNA methylase specificity domains"/>
    <property type="match status" value="2"/>
</dbReference>
<evidence type="ECO:0000256" key="2">
    <source>
        <dbReference type="ARBA" id="ARBA00022747"/>
    </source>
</evidence>
<dbReference type="CDD" id="cd17260">
    <property type="entry name" value="RMtype1_S_EcoEI-TRD1-CR1_like"/>
    <property type="match status" value="1"/>
</dbReference>
<dbReference type="PANTHER" id="PTHR30408:SF12">
    <property type="entry name" value="TYPE I RESTRICTION ENZYME MJAVIII SPECIFICITY SUBUNIT"/>
    <property type="match status" value="1"/>
</dbReference>
<gene>
    <name evidence="5" type="ORF">G9444_6294</name>
</gene>
<comment type="similarity">
    <text evidence="1">Belongs to the type-I restriction system S methylase family.</text>
</comment>
<keyword evidence="3" id="KW-0238">DNA-binding</keyword>
<dbReference type="InterPro" id="IPR000055">
    <property type="entry name" value="Restrct_endonuc_typeI_TRD"/>
</dbReference>
<proteinExistence type="inferred from homology"/>
<dbReference type="Pfam" id="PF01420">
    <property type="entry name" value="Methylase_S"/>
    <property type="match status" value="2"/>
</dbReference>
<dbReference type="PANTHER" id="PTHR30408">
    <property type="entry name" value="TYPE-1 RESTRICTION ENZYME ECOKI SPECIFICITY PROTEIN"/>
    <property type="match status" value="1"/>
</dbReference>
<dbReference type="InterPro" id="IPR052021">
    <property type="entry name" value="Type-I_RS_S_subunit"/>
</dbReference>
<feature type="domain" description="Type I restriction modification DNA specificity" evidence="4">
    <location>
        <begin position="19"/>
        <end position="105"/>
    </location>
</feature>
<dbReference type="InterPro" id="IPR044946">
    <property type="entry name" value="Restrct_endonuc_typeI_TRD_sf"/>
</dbReference>
<organism evidence="5 6">
    <name type="scientific">Rhodococcus erythropolis</name>
    <name type="common">Arthrobacter picolinophilus</name>
    <dbReference type="NCBI Taxonomy" id="1833"/>
    <lineage>
        <taxon>Bacteria</taxon>
        <taxon>Bacillati</taxon>
        <taxon>Actinomycetota</taxon>
        <taxon>Actinomycetes</taxon>
        <taxon>Mycobacteriales</taxon>
        <taxon>Nocardiaceae</taxon>
        <taxon>Rhodococcus</taxon>
        <taxon>Rhodococcus erythropolis group</taxon>
    </lineage>
</organism>
<dbReference type="EMBL" id="CP050124">
    <property type="protein sequence ID" value="QIP43537.1"/>
    <property type="molecule type" value="Genomic_DNA"/>
</dbReference>
<dbReference type="SUPFAM" id="SSF116734">
    <property type="entry name" value="DNA methylase specificity domain"/>
    <property type="match status" value="2"/>
</dbReference>
<evidence type="ECO:0000313" key="6">
    <source>
        <dbReference type="Proteomes" id="UP000502345"/>
    </source>
</evidence>
<name>A0A6G9D2S3_RHOER</name>
<evidence type="ECO:0000313" key="5">
    <source>
        <dbReference type="EMBL" id="QIP43537.1"/>
    </source>
</evidence>
<dbReference type="REBASE" id="397419">
    <property type="entry name" value="S.RerKB1ORF6295P"/>
</dbReference>
<feature type="domain" description="Type I restriction modification DNA specificity" evidence="4">
    <location>
        <begin position="147"/>
        <end position="280"/>
    </location>
</feature>
<evidence type="ECO:0000256" key="1">
    <source>
        <dbReference type="ARBA" id="ARBA00010923"/>
    </source>
</evidence>
<dbReference type="Proteomes" id="UP000502345">
    <property type="component" value="Chromosome"/>
</dbReference>
<protein>
    <recommendedName>
        <fullName evidence="4">Type I restriction modification DNA specificity domain-containing protein</fullName>
    </recommendedName>
</protein>
<evidence type="ECO:0000256" key="3">
    <source>
        <dbReference type="ARBA" id="ARBA00023125"/>
    </source>
</evidence>
<reference evidence="5 6" key="1">
    <citation type="submission" date="2020-03" db="EMBL/GenBank/DDBJ databases">
        <title>Screen low temperature-resistant strains for efficient degradation of petroleum hydrocarbons under the low temperature.</title>
        <authorList>
            <person name="Wang Y."/>
            <person name="Chen J."/>
        </authorList>
    </citation>
    <scope>NUCLEOTIDE SEQUENCE [LARGE SCALE GENOMIC DNA]</scope>
    <source>
        <strain evidence="5 6">KB1</strain>
    </source>
</reference>
<keyword evidence="2" id="KW-0680">Restriction system</keyword>
<dbReference type="AlphaFoldDB" id="A0A6G9D2S3"/>
<dbReference type="GO" id="GO:0003677">
    <property type="term" value="F:DNA binding"/>
    <property type="evidence" value="ECO:0007669"/>
    <property type="project" value="UniProtKB-KW"/>
</dbReference>
<sequence>MENGKGAHASGLTNGIGFGSTEFHVLRARSGEPRFLAQWLQAKDLRLAAEAQMTGSAGQRRVPTDFFSRYRIPSLPIPEQCRIAEILDTLDDQIRTTEKVIAKLKIIKQGALDDFMTRGVSDDGVIRPRTDQAPLLYSADRSGVRPKAWTRGLLDNFATRGSGHTPNKNVPSFWNGGIKWVSLADSSKLDQLYITNTDKEISGEGIANSSAVIHPAGTVILSRDAGVGKSSILAEDMAVSQHFMAWRVGPKLSNFYLYYWLQYMKREFEAIAMGSTIKTIRYVSSQVRQ</sequence>